<evidence type="ECO:0000256" key="7">
    <source>
        <dbReference type="ARBA" id="ARBA00047899"/>
    </source>
</evidence>
<evidence type="ECO:0000256" key="8">
    <source>
        <dbReference type="ARBA" id="ARBA00048679"/>
    </source>
</evidence>
<reference evidence="10 11" key="1">
    <citation type="journal article" date="2018" name="BMC Genomics">
        <title>Genomic evidence for intraspecific hybridization in a clonal and extremely halotolerant yeast.</title>
        <authorList>
            <person name="Gostincar C."/>
            <person name="Stajich J.E."/>
            <person name="Zupancic J."/>
            <person name="Zalar P."/>
            <person name="Gunde-Cimerman N."/>
        </authorList>
    </citation>
    <scope>NUCLEOTIDE SEQUENCE [LARGE SCALE GENOMIC DNA]</scope>
    <source>
        <strain evidence="10 11">EXF-10513</strain>
    </source>
</reference>
<dbReference type="GO" id="GO:0004674">
    <property type="term" value="F:protein serine/threonine kinase activity"/>
    <property type="evidence" value="ECO:0007669"/>
    <property type="project" value="UniProtKB-KW"/>
</dbReference>
<dbReference type="EC" id="2.7.11.1" evidence="1"/>
<evidence type="ECO:0000259" key="9">
    <source>
        <dbReference type="PROSITE" id="PS50011"/>
    </source>
</evidence>
<accession>A0A3M7G257</accession>
<keyword evidence="2" id="KW-0723">Serine/threonine-protein kinase</keyword>
<dbReference type="AlphaFoldDB" id="A0A3M7G257"/>
<comment type="caution">
    <text evidence="10">The sequence shown here is derived from an EMBL/GenBank/DDBJ whole genome shotgun (WGS) entry which is preliminary data.</text>
</comment>
<dbReference type="VEuPathDB" id="FungiDB:BTJ68_01543"/>
<dbReference type="SUPFAM" id="SSF56112">
    <property type="entry name" value="Protein kinase-like (PK-like)"/>
    <property type="match status" value="1"/>
</dbReference>
<evidence type="ECO:0000256" key="3">
    <source>
        <dbReference type="ARBA" id="ARBA00022679"/>
    </source>
</evidence>
<dbReference type="InterPro" id="IPR051334">
    <property type="entry name" value="SRPK"/>
</dbReference>
<evidence type="ECO:0000313" key="10">
    <source>
        <dbReference type="EMBL" id="RMY95212.1"/>
    </source>
</evidence>
<evidence type="ECO:0000256" key="4">
    <source>
        <dbReference type="ARBA" id="ARBA00022741"/>
    </source>
</evidence>
<dbReference type="GO" id="GO:0005634">
    <property type="term" value="C:nucleus"/>
    <property type="evidence" value="ECO:0007669"/>
    <property type="project" value="TreeGrafter"/>
</dbReference>
<keyword evidence="4" id="KW-0547">Nucleotide-binding</keyword>
<keyword evidence="6" id="KW-0067">ATP-binding</keyword>
<dbReference type="GO" id="GO:0005737">
    <property type="term" value="C:cytoplasm"/>
    <property type="evidence" value="ECO:0007669"/>
    <property type="project" value="TreeGrafter"/>
</dbReference>
<feature type="domain" description="Protein kinase" evidence="9">
    <location>
        <begin position="42"/>
        <end position="232"/>
    </location>
</feature>
<gene>
    <name evidence="10" type="ORF">D0864_05389</name>
</gene>
<protein>
    <recommendedName>
        <fullName evidence="1">non-specific serine/threonine protein kinase</fullName>
        <ecNumber evidence="1">2.7.11.1</ecNumber>
    </recommendedName>
</protein>
<dbReference type="PANTHER" id="PTHR47634:SF9">
    <property type="entry name" value="PROTEIN KINASE DOMAIN-CONTAINING PROTEIN-RELATED"/>
    <property type="match status" value="1"/>
</dbReference>
<dbReference type="InterPro" id="IPR000719">
    <property type="entry name" value="Prot_kinase_dom"/>
</dbReference>
<dbReference type="InterPro" id="IPR011009">
    <property type="entry name" value="Kinase-like_dom_sf"/>
</dbReference>
<sequence>YFPTEHVQFLHPTVKSKGEDWNFYNPGAFYPAQIGEVYGDRYQFLGKLGYGGHSIIWLAYQRLKAIATAHQRPSHIREPSDYFTIPTTHGEHLCLVHEPLGISIETFRDSLPERKLSEPFLKAILKHLLLALEVLHTEPKIIHTDLQARNLQLRIQGLFVLQDFERNELAHPSPRKLVQGHLTYKSRGLRQDQNPGTPVLCDFGEARCGLEEYTGFIQPPVYRGPEPLLKTS</sequence>
<dbReference type="PROSITE" id="PS50011">
    <property type="entry name" value="PROTEIN_KINASE_DOM"/>
    <property type="match status" value="1"/>
</dbReference>
<dbReference type="GO" id="GO:0000245">
    <property type="term" value="P:spliceosomal complex assembly"/>
    <property type="evidence" value="ECO:0007669"/>
    <property type="project" value="TreeGrafter"/>
</dbReference>
<evidence type="ECO:0000256" key="2">
    <source>
        <dbReference type="ARBA" id="ARBA00022527"/>
    </source>
</evidence>
<evidence type="ECO:0000313" key="11">
    <source>
        <dbReference type="Proteomes" id="UP000269539"/>
    </source>
</evidence>
<dbReference type="Gene3D" id="3.30.200.20">
    <property type="entry name" value="Phosphorylase Kinase, domain 1"/>
    <property type="match status" value="2"/>
</dbReference>
<dbReference type="Proteomes" id="UP000269539">
    <property type="component" value="Unassembled WGS sequence"/>
</dbReference>
<comment type="catalytic activity">
    <reaction evidence="7">
        <text>L-threonyl-[protein] + ATP = O-phospho-L-threonyl-[protein] + ADP + H(+)</text>
        <dbReference type="Rhea" id="RHEA:46608"/>
        <dbReference type="Rhea" id="RHEA-COMP:11060"/>
        <dbReference type="Rhea" id="RHEA-COMP:11605"/>
        <dbReference type="ChEBI" id="CHEBI:15378"/>
        <dbReference type="ChEBI" id="CHEBI:30013"/>
        <dbReference type="ChEBI" id="CHEBI:30616"/>
        <dbReference type="ChEBI" id="CHEBI:61977"/>
        <dbReference type="ChEBI" id="CHEBI:456216"/>
        <dbReference type="EC" id="2.7.11.1"/>
    </reaction>
</comment>
<dbReference type="GO" id="GO:0005524">
    <property type="term" value="F:ATP binding"/>
    <property type="evidence" value="ECO:0007669"/>
    <property type="project" value="UniProtKB-KW"/>
</dbReference>
<evidence type="ECO:0000256" key="5">
    <source>
        <dbReference type="ARBA" id="ARBA00022777"/>
    </source>
</evidence>
<organism evidence="10 11">
    <name type="scientific">Hortaea werneckii</name>
    <name type="common">Black yeast</name>
    <name type="synonym">Cladosporium werneckii</name>
    <dbReference type="NCBI Taxonomy" id="91943"/>
    <lineage>
        <taxon>Eukaryota</taxon>
        <taxon>Fungi</taxon>
        <taxon>Dikarya</taxon>
        <taxon>Ascomycota</taxon>
        <taxon>Pezizomycotina</taxon>
        <taxon>Dothideomycetes</taxon>
        <taxon>Dothideomycetidae</taxon>
        <taxon>Mycosphaerellales</taxon>
        <taxon>Teratosphaeriaceae</taxon>
        <taxon>Hortaea</taxon>
    </lineage>
</organism>
<dbReference type="EMBL" id="QWIO01000498">
    <property type="protein sequence ID" value="RMY95212.1"/>
    <property type="molecule type" value="Genomic_DNA"/>
</dbReference>
<dbReference type="GO" id="GO:0050684">
    <property type="term" value="P:regulation of mRNA processing"/>
    <property type="evidence" value="ECO:0007669"/>
    <property type="project" value="TreeGrafter"/>
</dbReference>
<keyword evidence="3" id="KW-0808">Transferase</keyword>
<keyword evidence="5" id="KW-0418">Kinase</keyword>
<dbReference type="Gene3D" id="1.10.510.10">
    <property type="entry name" value="Transferase(Phosphotransferase) domain 1"/>
    <property type="match status" value="1"/>
</dbReference>
<name>A0A3M7G257_HORWE</name>
<feature type="non-terminal residue" evidence="10">
    <location>
        <position position="1"/>
    </location>
</feature>
<comment type="catalytic activity">
    <reaction evidence="8">
        <text>L-seryl-[protein] + ATP = O-phospho-L-seryl-[protein] + ADP + H(+)</text>
        <dbReference type="Rhea" id="RHEA:17989"/>
        <dbReference type="Rhea" id="RHEA-COMP:9863"/>
        <dbReference type="Rhea" id="RHEA-COMP:11604"/>
        <dbReference type="ChEBI" id="CHEBI:15378"/>
        <dbReference type="ChEBI" id="CHEBI:29999"/>
        <dbReference type="ChEBI" id="CHEBI:30616"/>
        <dbReference type="ChEBI" id="CHEBI:83421"/>
        <dbReference type="ChEBI" id="CHEBI:456216"/>
        <dbReference type="EC" id="2.7.11.1"/>
    </reaction>
</comment>
<dbReference type="PANTHER" id="PTHR47634">
    <property type="entry name" value="PROTEIN KINASE DOMAIN-CONTAINING PROTEIN-RELATED"/>
    <property type="match status" value="1"/>
</dbReference>
<proteinExistence type="predicted"/>
<evidence type="ECO:0000256" key="6">
    <source>
        <dbReference type="ARBA" id="ARBA00022840"/>
    </source>
</evidence>
<evidence type="ECO:0000256" key="1">
    <source>
        <dbReference type="ARBA" id="ARBA00012513"/>
    </source>
</evidence>